<protein>
    <submittedName>
        <fullName evidence="2">Alkylated DNA repair dioxygenase AlkB</fullName>
    </submittedName>
</protein>
<dbReference type="InterPro" id="IPR032857">
    <property type="entry name" value="ALKBH4"/>
</dbReference>
<reference evidence="2 3" key="1">
    <citation type="submission" date="2018-03" db="EMBL/GenBank/DDBJ databases">
        <title>Genomic Encyclopedia of Archaeal and Bacterial Type Strains, Phase II (KMG-II): from individual species to whole genera.</title>
        <authorList>
            <person name="Goeker M."/>
        </authorList>
    </citation>
    <scope>NUCLEOTIDE SEQUENCE [LARGE SCALE GENOMIC DNA]</scope>
    <source>
        <strain evidence="2 3">DSM 18107</strain>
    </source>
</reference>
<dbReference type="PANTHER" id="PTHR12463">
    <property type="entry name" value="OXYGENASE-RELATED"/>
    <property type="match status" value="1"/>
</dbReference>
<dbReference type="InterPro" id="IPR037151">
    <property type="entry name" value="AlkB-like_sf"/>
</dbReference>
<keyword evidence="2" id="KW-0223">Dioxygenase</keyword>
<dbReference type="OrthoDB" id="278699at2"/>
<feature type="domain" description="Fe2OG dioxygenase" evidence="1">
    <location>
        <begin position="102"/>
        <end position="204"/>
    </location>
</feature>
<keyword evidence="2" id="KW-0560">Oxidoreductase</keyword>
<sequence>MLSNAQIDLFNQYENFQSQDIEKISGLQYVESYLTIKEHNDLIQMIDSAEWINDLSRRVQHYGFRYDYKARRIDLSMRIGKLPFWAEVIAYDLFKKGFFDSIPDQVIVNEYLPGQGITPHIDCEPCFDGTLVSISLGSDCIMDFTNPMTHEKIPLLLADRSMVILKGDSRYIWKHGIAPRLTDKYHGLVYKRKRRVSLTFRKTIIAP</sequence>
<dbReference type="AlphaFoldDB" id="A0A2P8FPS3"/>
<organism evidence="2 3">
    <name type="scientific">Chitinophaga ginsengisoli</name>
    <dbReference type="NCBI Taxonomy" id="363837"/>
    <lineage>
        <taxon>Bacteria</taxon>
        <taxon>Pseudomonadati</taxon>
        <taxon>Bacteroidota</taxon>
        <taxon>Chitinophagia</taxon>
        <taxon>Chitinophagales</taxon>
        <taxon>Chitinophagaceae</taxon>
        <taxon>Chitinophaga</taxon>
    </lineage>
</organism>
<dbReference type="GO" id="GO:0032451">
    <property type="term" value="F:demethylase activity"/>
    <property type="evidence" value="ECO:0007669"/>
    <property type="project" value="TreeGrafter"/>
</dbReference>
<dbReference type="GO" id="GO:0051213">
    <property type="term" value="F:dioxygenase activity"/>
    <property type="evidence" value="ECO:0007669"/>
    <property type="project" value="UniProtKB-KW"/>
</dbReference>
<dbReference type="PROSITE" id="PS51471">
    <property type="entry name" value="FE2OG_OXY"/>
    <property type="match status" value="1"/>
</dbReference>
<dbReference type="InterPro" id="IPR005123">
    <property type="entry name" value="Oxoglu/Fe-dep_dioxygenase_dom"/>
</dbReference>
<dbReference type="Gene3D" id="2.60.120.590">
    <property type="entry name" value="Alpha-ketoglutarate-dependent dioxygenase AlkB-like"/>
    <property type="match status" value="1"/>
</dbReference>
<proteinExistence type="predicted"/>
<dbReference type="SUPFAM" id="SSF51197">
    <property type="entry name" value="Clavaminate synthase-like"/>
    <property type="match status" value="1"/>
</dbReference>
<name>A0A2P8FPS3_9BACT</name>
<comment type="caution">
    <text evidence="2">The sequence shown here is derived from an EMBL/GenBank/DDBJ whole genome shotgun (WGS) entry which is preliminary data.</text>
</comment>
<accession>A0A2P8FPS3</accession>
<dbReference type="GO" id="GO:0070988">
    <property type="term" value="P:demethylation"/>
    <property type="evidence" value="ECO:0007669"/>
    <property type="project" value="InterPro"/>
</dbReference>
<evidence type="ECO:0000313" key="3">
    <source>
        <dbReference type="Proteomes" id="UP000240978"/>
    </source>
</evidence>
<keyword evidence="3" id="KW-1185">Reference proteome</keyword>
<dbReference type="Proteomes" id="UP000240978">
    <property type="component" value="Unassembled WGS sequence"/>
</dbReference>
<dbReference type="InterPro" id="IPR027450">
    <property type="entry name" value="AlkB-like"/>
</dbReference>
<dbReference type="RefSeq" id="WP_106605311.1">
    <property type="nucleotide sequence ID" value="NZ_PYGK01000017.1"/>
</dbReference>
<dbReference type="PANTHER" id="PTHR12463:SF1">
    <property type="entry name" value="2-OXOGLUTARATE AND FE-DEPENDENT OXYGENASE FAMILY PROTEIN"/>
    <property type="match status" value="1"/>
</dbReference>
<evidence type="ECO:0000259" key="1">
    <source>
        <dbReference type="PROSITE" id="PS51471"/>
    </source>
</evidence>
<dbReference type="EMBL" id="PYGK01000017">
    <property type="protein sequence ID" value="PSL23714.1"/>
    <property type="molecule type" value="Genomic_DNA"/>
</dbReference>
<dbReference type="Pfam" id="PF13532">
    <property type="entry name" value="2OG-FeII_Oxy_2"/>
    <property type="match status" value="1"/>
</dbReference>
<evidence type="ECO:0000313" key="2">
    <source>
        <dbReference type="EMBL" id="PSL23714.1"/>
    </source>
</evidence>
<gene>
    <name evidence="2" type="ORF">CLV42_11770</name>
</gene>